<organism evidence="2 3">
    <name type="scientific">Bradyrhizobium frederickii</name>
    <dbReference type="NCBI Taxonomy" id="2560054"/>
    <lineage>
        <taxon>Bacteria</taxon>
        <taxon>Pseudomonadati</taxon>
        <taxon>Pseudomonadota</taxon>
        <taxon>Alphaproteobacteria</taxon>
        <taxon>Hyphomicrobiales</taxon>
        <taxon>Nitrobacteraceae</taxon>
        <taxon>Bradyrhizobium</taxon>
    </lineage>
</organism>
<dbReference type="Pfam" id="PF13472">
    <property type="entry name" value="Lipase_GDSL_2"/>
    <property type="match status" value="1"/>
</dbReference>
<dbReference type="InterPro" id="IPR036514">
    <property type="entry name" value="SGNH_hydro_sf"/>
</dbReference>
<dbReference type="Gene3D" id="3.40.50.1110">
    <property type="entry name" value="SGNH hydrolase"/>
    <property type="match status" value="1"/>
</dbReference>
<dbReference type="AlphaFoldDB" id="A0A4Y9PIN8"/>
<name>A0A4Y9PIN8_9BRAD</name>
<feature type="domain" description="SGNH hydrolase-type esterase" evidence="1">
    <location>
        <begin position="100"/>
        <end position="308"/>
    </location>
</feature>
<reference evidence="2 3" key="1">
    <citation type="submission" date="2019-03" db="EMBL/GenBank/DDBJ databases">
        <title>Bradyrhizobium strains diversity.</title>
        <authorList>
            <person name="Urquiaga M.C.O."/>
            <person name="Hungria M."/>
            <person name="Delamuta J.R.M."/>
            <person name="Klepa M.S."/>
        </authorList>
    </citation>
    <scope>NUCLEOTIDE SEQUENCE [LARGE SCALE GENOMIC DNA]</scope>
    <source>
        <strain evidence="2 3">CNPSo 3426</strain>
    </source>
</reference>
<comment type="caution">
    <text evidence="2">The sequence shown here is derived from an EMBL/GenBank/DDBJ whole genome shotgun (WGS) entry which is preliminary data.</text>
</comment>
<evidence type="ECO:0000313" key="3">
    <source>
        <dbReference type="Proteomes" id="UP000297700"/>
    </source>
</evidence>
<accession>A0A4Y9PIN8</accession>
<dbReference type="InterPro" id="IPR013830">
    <property type="entry name" value="SGNH_hydro"/>
</dbReference>
<dbReference type="SUPFAM" id="SSF52266">
    <property type="entry name" value="SGNH hydrolase"/>
    <property type="match status" value="1"/>
</dbReference>
<evidence type="ECO:0000313" key="2">
    <source>
        <dbReference type="EMBL" id="TFV80289.1"/>
    </source>
</evidence>
<protein>
    <recommendedName>
        <fullName evidence="1">SGNH hydrolase-type esterase domain-containing protein</fullName>
    </recommendedName>
</protein>
<proteinExistence type="predicted"/>
<dbReference type="GO" id="GO:0016788">
    <property type="term" value="F:hydrolase activity, acting on ester bonds"/>
    <property type="evidence" value="ECO:0007669"/>
    <property type="project" value="UniProtKB-ARBA"/>
</dbReference>
<dbReference type="EMBL" id="SPQS01000001">
    <property type="protein sequence ID" value="TFV80289.1"/>
    <property type="molecule type" value="Genomic_DNA"/>
</dbReference>
<sequence length="336" mass="38157">MSRERLFTGLVVAATILLVALALEAFVRLAVDDGMQFDLEMWKYAREVKRVSADPRIGHEHRPSATAHLMGVDVAINSHKFRDREIGFERTPDSLRIMMLGDSLTFGWGVPNDKTFVKRLEAMIHATGVQAEVINAGVGNYNTSMEVAAYLSEGHRFRPDILVLNYFINDAERTPRYDSHRLERTSAAYIYFASRIDVAARMLGLGSRRPWYDYLRDLYDSSSPTSGWAEVEAAVARLAEFCRARGTMVLVTNLPELRQLKPYPFERERTMVQALANRLDLPYLDLLPAVDDLEPGRLWVTPTDPHPNILADERFAAAIFDFLRARNLLRTTNHGN</sequence>
<evidence type="ECO:0000259" key="1">
    <source>
        <dbReference type="Pfam" id="PF13472"/>
    </source>
</evidence>
<gene>
    <name evidence="2" type="ORF">E4K64_00155</name>
</gene>
<dbReference type="Proteomes" id="UP000297700">
    <property type="component" value="Unassembled WGS sequence"/>
</dbReference>